<feature type="region of interest" description="Disordered" evidence="1">
    <location>
        <begin position="339"/>
        <end position="362"/>
    </location>
</feature>
<name>A0A8H4H233_9EURO</name>
<dbReference type="EMBL" id="JAAAPX010000080">
    <property type="protein sequence ID" value="KAF4233292.1"/>
    <property type="molecule type" value="Genomic_DNA"/>
</dbReference>
<sequence>MGTMKIDQVKLERHDIAPDGDLILLYKKHANRPVELRVSTTILKSQSIYFKGLSGRWLETLPVRPDGLREMAFDCLDPDAMLIIMKAAHLKFQGIPDELNVKLLHKVAKYVHMFDMFPAVCTLARPWIQYVRMFVDQCNSTELAGYLLGIMWVFNLKEQFKKATRSIIVDCNAVDIDLSRTLIDQSMFDDLLAIRHELMRDMSSLIQSKLITPLKQAEKNGKAICHRECDHHIRIHMQVLMEAPPNKETKPSRIVEGLRLLSEDRKFYHNSGRDPLEGARKPLCIGPLNEVISQLDRMLEKVEGFDLADWRPEASQDVVWGDDVEPELRLDWPYDQKFNFDSDYELSPRSSASPPPGKGRKE</sequence>
<evidence type="ECO:0000256" key="1">
    <source>
        <dbReference type="SAM" id="MobiDB-lite"/>
    </source>
</evidence>
<reference evidence="2" key="1">
    <citation type="journal article" date="2020" name="bioRxiv">
        <title>Genomic and phenotypic heterogeneity of clinical isolates of the human pathogens Aspergillus fumigatus, Aspergillus lentulus and Aspergillus fumigatiaffinis.</title>
        <authorList>
            <person name="dos Santos R.A.C."/>
            <person name="Steenwyk J.L."/>
            <person name="Rivero-Menendez O."/>
            <person name="Mead M.E."/>
            <person name="Silva L.P."/>
            <person name="Bastos R.W."/>
            <person name="Alastruey-Izquierdo A."/>
            <person name="Goldman G.H."/>
            <person name="Rokas A."/>
        </authorList>
    </citation>
    <scope>NUCLEOTIDE SEQUENCE</scope>
    <source>
        <strain evidence="2">CNM-CM6805</strain>
    </source>
</reference>
<comment type="caution">
    <text evidence="2">The sequence shown here is derived from an EMBL/GenBank/DDBJ whole genome shotgun (WGS) entry which is preliminary data.</text>
</comment>
<organism evidence="2 3">
    <name type="scientific">Aspergillus fumigatiaffinis</name>
    <dbReference type="NCBI Taxonomy" id="340414"/>
    <lineage>
        <taxon>Eukaryota</taxon>
        <taxon>Fungi</taxon>
        <taxon>Dikarya</taxon>
        <taxon>Ascomycota</taxon>
        <taxon>Pezizomycotina</taxon>
        <taxon>Eurotiomycetes</taxon>
        <taxon>Eurotiomycetidae</taxon>
        <taxon>Eurotiales</taxon>
        <taxon>Aspergillaceae</taxon>
        <taxon>Aspergillus</taxon>
        <taxon>Aspergillus subgen. Fumigati</taxon>
    </lineage>
</organism>
<reference evidence="2" key="2">
    <citation type="submission" date="2020-04" db="EMBL/GenBank/DDBJ databases">
        <authorList>
            <person name="Santos R.A.C."/>
            <person name="Steenwyk J.L."/>
            <person name="Rivero-Menendez O."/>
            <person name="Mead M.E."/>
            <person name="Silva L.P."/>
            <person name="Bastos R.W."/>
            <person name="Alastruey-Izquierdo A."/>
            <person name="Goldman G.H."/>
            <person name="Rokas A."/>
        </authorList>
    </citation>
    <scope>NUCLEOTIDE SEQUENCE</scope>
    <source>
        <strain evidence="2">CNM-CM6805</strain>
    </source>
</reference>
<proteinExistence type="predicted"/>
<gene>
    <name evidence="2" type="ORF">CNMCM6805_009382</name>
</gene>
<evidence type="ECO:0000313" key="2">
    <source>
        <dbReference type="EMBL" id="KAF4233292.1"/>
    </source>
</evidence>
<accession>A0A8H4H233</accession>
<dbReference type="OrthoDB" id="5275938at2759"/>
<protein>
    <recommendedName>
        <fullName evidence="4">BTB domain-containing protein</fullName>
    </recommendedName>
</protein>
<dbReference type="Proteomes" id="UP000653565">
    <property type="component" value="Unassembled WGS sequence"/>
</dbReference>
<keyword evidence="3" id="KW-1185">Reference proteome</keyword>
<evidence type="ECO:0008006" key="4">
    <source>
        <dbReference type="Google" id="ProtNLM"/>
    </source>
</evidence>
<evidence type="ECO:0000313" key="3">
    <source>
        <dbReference type="Proteomes" id="UP000653565"/>
    </source>
</evidence>
<dbReference type="AlphaFoldDB" id="A0A8H4H233"/>
<feature type="compositionally biased region" description="Pro residues" evidence="1">
    <location>
        <begin position="353"/>
        <end position="362"/>
    </location>
</feature>